<keyword evidence="3" id="KW-1185">Reference proteome</keyword>
<accession>A0A2T2NK42</accession>
<feature type="compositionally biased region" description="Basic and acidic residues" evidence="1">
    <location>
        <begin position="120"/>
        <end position="130"/>
    </location>
</feature>
<sequence length="387" mass="40864">MAAQTASTAPASSTAQPASTETAIDKLQAMLNMVLITSGRFLKEQAARPNSNAQQSLSRTIPAAAERFHIALDELEDDILQAQVVLRRDLALLKADRRRREAAAKEQEAEKARLAAASSVKKEAPKKEELPAPAAAATATSTAAATSAMAAPASTAQQPQQQSEAPKAAALPPKPDSKPPTLNRDLEDFLPPINTSAAPDTERDPLFDGTPTTANAQDTEFDFDAMFGDGAMDTSGDGNDQADFNMDTSGPDLNFSLDDSQPSLLRGLEDFAKSGDDDAAGQTSNADNSNNPNNNSSTAMDLDFAMPDLDDITNTASTEQQPASSKPAEASNTQQTADTTTATATADDTSNFLDTMTTDNLDDLFNLDEENPEATQFDDAFFGFGES</sequence>
<dbReference type="OrthoDB" id="5409998at2759"/>
<dbReference type="STRING" id="1448308.A0A2T2NK42"/>
<evidence type="ECO:0000313" key="3">
    <source>
        <dbReference type="Proteomes" id="UP000240883"/>
    </source>
</evidence>
<dbReference type="EMBL" id="KZ678136">
    <property type="protein sequence ID" value="PSN65815.1"/>
    <property type="molecule type" value="Genomic_DNA"/>
</dbReference>
<dbReference type="Proteomes" id="UP000240883">
    <property type="component" value="Unassembled WGS sequence"/>
</dbReference>
<dbReference type="AlphaFoldDB" id="A0A2T2NK42"/>
<protein>
    <submittedName>
        <fullName evidence="2">Uncharacterized protein</fullName>
    </submittedName>
</protein>
<feature type="region of interest" description="Disordered" evidence="1">
    <location>
        <begin position="114"/>
        <end position="301"/>
    </location>
</feature>
<evidence type="ECO:0000313" key="2">
    <source>
        <dbReference type="EMBL" id="PSN65815.1"/>
    </source>
</evidence>
<evidence type="ECO:0000256" key="1">
    <source>
        <dbReference type="SAM" id="MobiDB-lite"/>
    </source>
</evidence>
<feature type="compositionally biased region" description="Low complexity" evidence="1">
    <location>
        <begin position="333"/>
        <end position="354"/>
    </location>
</feature>
<feature type="region of interest" description="Disordered" evidence="1">
    <location>
        <begin position="1"/>
        <end position="20"/>
    </location>
</feature>
<organism evidence="2 3">
    <name type="scientific">Corynespora cassiicola Philippines</name>
    <dbReference type="NCBI Taxonomy" id="1448308"/>
    <lineage>
        <taxon>Eukaryota</taxon>
        <taxon>Fungi</taxon>
        <taxon>Dikarya</taxon>
        <taxon>Ascomycota</taxon>
        <taxon>Pezizomycotina</taxon>
        <taxon>Dothideomycetes</taxon>
        <taxon>Pleosporomycetidae</taxon>
        <taxon>Pleosporales</taxon>
        <taxon>Corynesporascaceae</taxon>
        <taxon>Corynespora</taxon>
    </lineage>
</organism>
<feature type="compositionally biased region" description="Low complexity" evidence="1">
    <location>
        <begin position="131"/>
        <end position="171"/>
    </location>
</feature>
<feature type="region of interest" description="Disordered" evidence="1">
    <location>
        <begin position="315"/>
        <end position="354"/>
    </location>
</feature>
<proteinExistence type="predicted"/>
<feature type="compositionally biased region" description="Low complexity" evidence="1">
    <location>
        <begin position="284"/>
        <end position="297"/>
    </location>
</feature>
<feature type="compositionally biased region" description="Polar residues" evidence="1">
    <location>
        <begin position="315"/>
        <end position="324"/>
    </location>
</feature>
<reference evidence="2 3" key="1">
    <citation type="journal article" date="2018" name="Front. Microbiol.">
        <title>Genome-Wide Analysis of Corynespora cassiicola Leaf Fall Disease Putative Effectors.</title>
        <authorList>
            <person name="Lopez D."/>
            <person name="Ribeiro S."/>
            <person name="Label P."/>
            <person name="Fumanal B."/>
            <person name="Venisse J.S."/>
            <person name="Kohler A."/>
            <person name="de Oliveira R.R."/>
            <person name="Labutti K."/>
            <person name="Lipzen A."/>
            <person name="Lail K."/>
            <person name="Bauer D."/>
            <person name="Ohm R.A."/>
            <person name="Barry K.W."/>
            <person name="Spatafora J."/>
            <person name="Grigoriev I.V."/>
            <person name="Martin F.M."/>
            <person name="Pujade-Renaud V."/>
        </authorList>
    </citation>
    <scope>NUCLEOTIDE SEQUENCE [LARGE SCALE GENOMIC DNA]</scope>
    <source>
        <strain evidence="2 3">Philippines</strain>
    </source>
</reference>
<gene>
    <name evidence="2" type="ORF">BS50DRAFT_635032</name>
</gene>
<feature type="compositionally biased region" description="Basic and acidic residues" evidence="1">
    <location>
        <begin position="267"/>
        <end position="276"/>
    </location>
</feature>
<name>A0A2T2NK42_CORCC</name>